<gene>
    <name evidence="2" type="ORF">GC250_08685</name>
</gene>
<dbReference type="EMBL" id="WGGD01000005">
    <property type="protein sequence ID" value="MUN29510.1"/>
    <property type="molecule type" value="Genomic_DNA"/>
</dbReference>
<evidence type="ECO:0000313" key="3">
    <source>
        <dbReference type="Proteomes" id="UP000470772"/>
    </source>
</evidence>
<comment type="caution">
    <text evidence="2">The sequence shown here is derived from an EMBL/GenBank/DDBJ whole genome shotgun (WGS) entry which is preliminary data.</text>
</comment>
<dbReference type="Gene3D" id="3.90.320.10">
    <property type="match status" value="1"/>
</dbReference>
<accession>A0A6A9QMH3</accession>
<protein>
    <recommendedName>
        <fullName evidence="4">PD-(D/E)XK endonuclease-like domain-containing protein</fullName>
    </recommendedName>
</protein>
<comment type="cofactor">
    <cofactor evidence="1">
        <name>Mn(2+)</name>
        <dbReference type="ChEBI" id="CHEBI:29035"/>
    </cofactor>
</comment>
<dbReference type="InterPro" id="IPR011604">
    <property type="entry name" value="PDDEXK-like_dom_sf"/>
</dbReference>
<dbReference type="RefSeq" id="WP_054839236.1">
    <property type="nucleotide sequence ID" value="NZ_BBBY01000057.1"/>
</dbReference>
<organism evidence="2 3">
    <name type="scientific">Sulfuracidifex metallicus DSM 6482 = JCM 9184</name>
    <dbReference type="NCBI Taxonomy" id="523847"/>
    <lineage>
        <taxon>Archaea</taxon>
        <taxon>Thermoproteota</taxon>
        <taxon>Thermoprotei</taxon>
        <taxon>Sulfolobales</taxon>
        <taxon>Sulfolobaceae</taxon>
        <taxon>Sulfuracidifex</taxon>
    </lineage>
</organism>
<sequence length="184" mass="21291">MLESSLKRRIGDYIRYSDVNYEIMRADHESVLKLPSNDKLGQVFHSFVQSTLTGKRFSLSTWVKPLEGKMVKAVEILKEELRDSQVEVCNTLTEIIHGVRVTGQADLCSDDYVIELKSKEEMKKEDLMQALIYTFLYRKDVILLMFNIYTADYCLVKVFHDDGNSALLMDAIKQMESDRNCGRM</sequence>
<dbReference type="AlphaFoldDB" id="A0A6A9QMH3"/>
<proteinExistence type="predicted"/>
<reference evidence="2 3" key="1">
    <citation type="submission" date="2019-10" db="EMBL/GenBank/DDBJ databases">
        <title>Sequencing and Assembly of Multiple Reported Metal-Biooxidizing Members of the Extremely Thermoacidophilic Archaeal Family Sulfolobaceae.</title>
        <authorList>
            <person name="Counts J.A."/>
            <person name="Kelly R.M."/>
        </authorList>
    </citation>
    <scope>NUCLEOTIDE SEQUENCE [LARGE SCALE GENOMIC DNA]</scope>
    <source>
        <strain evidence="2 3">DSM 6482</strain>
    </source>
</reference>
<name>A0A6A9QMH3_SULME</name>
<evidence type="ECO:0008006" key="4">
    <source>
        <dbReference type="Google" id="ProtNLM"/>
    </source>
</evidence>
<dbReference type="OrthoDB" id="35483at2157"/>
<dbReference type="Proteomes" id="UP000470772">
    <property type="component" value="Unassembled WGS sequence"/>
</dbReference>
<evidence type="ECO:0000313" key="2">
    <source>
        <dbReference type="EMBL" id="MUN29510.1"/>
    </source>
</evidence>
<evidence type="ECO:0000256" key="1">
    <source>
        <dbReference type="ARBA" id="ARBA00001936"/>
    </source>
</evidence>
<keyword evidence="3" id="KW-1185">Reference proteome</keyword>